<evidence type="ECO:0000259" key="5">
    <source>
        <dbReference type="PROSITE" id="PS50975"/>
    </source>
</evidence>
<keyword evidence="2 4" id="KW-0547">Nucleotide-binding</keyword>
<dbReference type="GO" id="GO:0005524">
    <property type="term" value="F:ATP binding"/>
    <property type="evidence" value="ECO:0007669"/>
    <property type="project" value="UniProtKB-UniRule"/>
</dbReference>
<dbReference type="InterPro" id="IPR048764">
    <property type="entry name" value="PylC_N"/>
</dbReference>
<dbReference type="GO" id="GO:0016874">
    <property type="term" value="F:ligase activity"/>
    <property type="evidence" value="ECO:0007669"/>
    <property type="project" value="UniProtKB-KW"/>
</dbReference>
<feature type="domain" description="ATP-grasp" evidence="5">
    <location>
        <begin position="109"/>
        <end position="310"/>
    </location>
</feature>
<name>A0A7X2P942_9FIRM</name>
<dbReference type="Gene3D" id="3.30.470.20">
    <property type="entry name" value="ATP-grasp fold, B domain"/>
    <property type="match status" value="1"/>
</dbReference>
<keyword evidence="7" id="KW-1185">Reference proteome</keyword>
<dbReference type="Gene3D" id="3.40.50.20">
    <property type="match status" value="1"/>
</dbReference>
<reference evidence="6 7" key="1">
    <citation type="submission" date="2019-08" db="EMBL/GenBank/DDBJ databases">
        <title>In-depth cultivation of the pig gut microbiome towards novel bacterial diversity and tailored functional studies.</title>
        <authorList>
            <person name="Wylensek D."/>
            <person name="Hitch T.C.A."/>
            <person name="Clavel T."/>
        </authorList>
    </citation>
    <scope>NUCLEOTIDE SEQUENCE [LARGE SCALE GENOMIC DNA]</scope>
    <source>
        <strain evidence="6 7">Oil+RF-744-WCA-WT-13</strain>
    </source>
</reference>
<dbReference type="Proteomes" id="UP000466864">
    <property type="component" value="Unassembled WGS sequence"/>
</dbReference>
<evidence type="ECO:0000256" key="3">
    <source>
        <dbReference type="ARBA" id="ARBA00022840"/>
    </source>
</evidence>
<dbReference type="AlphaFoldDB" id="A0A7X2P942"/>
<dbReference type="SUPFAM" id="SSF52440">
    <property type="entry name" value="PreATP-grasp domain"/>
    <property type="match status" value="1"/>
</dbReference>
<dbReference type="InterPro" id="IPR011761">
    <property type="entry name" value="ATP-grasp"/>
</dbReference>
<comment type="caution">
    <text evidence="6">The sequence shown here is derived from an EMBL/GenBank/DDBJ whole genome shotgun (WGS) entry which is preliminary data.</text>
</comment>
<gene>
    <name evidence="6" type="ORF">FYJ60_09265</name>
</gene>
<dbReference type="EMBL" id="VUMV01000006">
    <property type="protein sequence ID" value="MST82503.1"/>
    <property type="molecule type" value="Genomic_DNA"/>
</dbReference>
<dbReference type="PANTHER" id="PTHR43055">
    <property type="entry name" value="FORMATE-DEPENDENT PHOSPHORIBOSYLGLYCINAMIDE FORMYLTRANSFERASE"/>
    <property type="match status" value="1"/>
</dbReference>
<evidence type="ECO:0000313" key="6">
    <source>
        <dbReference type="EMBL" id="MST82503.1"/>
    </source>
</evidence>
<dbReference type="GO" id="GO:0005829">
    <property type="term" value="C:cytosol"/>
    <property type="evidence" value="ECO:0007669"/>
    <property type="project" value="TreeGrafter"/>
</dbReference>
<protein>
    <recommendedName>
        <fullName evidence="5">ATP-grasp domain-containing protein</fullName>
    </recommendedName>
</protein>
<dbReference type="PROSITE" id="PS50975">
    <property type="entry name" value="ATP_GRASP"/>
    <property type="match status" value="1"/>
</dbReference>
<evidence type="ECO:0000256" key="2">
    <source>
        <dbReference type="ARBA" id="ARBA00022741"/>
    </source>
</evidence>
<evidence type="ECO:0000256" key="4">
    <source>
        <dbReference type="PROSITE-ProRule" id="PRU00409"/>
    </source>
</evidence>
<evidence type="ECO:0000256" key="1">
    <source>
        <dbReference type="ARBA" id="ARBA00022598"/>
    </source>
</evidence>
<keyword evidence="1" id="KW-0436">Ligase</keyword>
<dbReference type="SUPFAM" id="SSF56059">
    <property type="entry name" value="Glutathione synthetase ATP-binding domain-like"/>
    <property type="match status" value="1"/>
</dbReference>
<keyword evidence="3 4" id="KW-0067">ATP-binding</keyword>
<dbReference type="InterPro" id="IPR016185">
    <property type="entry name" value="PreATP-grasp_dom_sf"/>
</dbReference>
<sequence length="428" mass="48416">MQKRLMILGTLFEMTELVKKAKARGCYTVVCDGNADGPARTWADRDYVADVRDVDRIAEICKKEKINAIITSFSDIMFEMMVRIADRAGIPCYAVPAMLPAYRDKQVTKKICRELGLHVPEFRRTKAEEWLPGSGSGKEGQEPWNIFPAVIKPVNSYGSRGLQVVWSPEEIREWFRRTDPELIHGEALLESVSRGQELNAQAAVVDGKVQLLSLADRMTAELDRNTIRVNYANIYPSRYFDQAAPAVTDILQRYVEKTGQKQGPLAMQCFWDGTNIEIGEIAARFFGFEHELTEYTTGLSLEDYLLDLVCSPDHGRERLRGHNPRGSGCAAGIYLTSVRPGKIENQDSVLELAQQKETVGFHPFYKEGDEVGRFGPAPYYARCYLRTENRAQMDAKICAVMKKVHAFGENGEELLYRPDLQKTDMHVK</sequence>
<dbReference type="PANTHER" id="PTHR43055:SF1">
    <property type="entry name" value="FORMATE-DEPENDENT PHOSPHORIBOSYLGLYCINAMIDE FORMYLTRANSFERASE"/>
    <property type="match status" value="1"/>
</dbReference>
<proteinExistence type="predicted"/>
<dbReference type="RefSeq" id="WP_154458412.1">
    <property type="nucleotide sequence ID" value="NZ_VUMV01000006.1"/>
</dbReference>
<organism evidence="6 7">
    <name type="scientific">Bilifractor porci</name>
    <dbReference type="NCBI Taxonomy" id="2606636"/>
    <lineage>
        <taxon>Bacteria</taxon>
        <taxon>Bacillati</taxon>
        <taxon>Bacillota</taxon>
        <taxon>Clostridia</taxon>
        <taxon>Lachnospirales</taxon>
        <taxon>Lachnospiraceae</taxon>
        <taxon>Bilifractor</taxon>
    </lineage>
</organism>
<dbReference type="Pfam" id="PF21360">
    <property type="entry name" value="PylC-like_N"/>
    <property type="match status" value="1"/>
</dbReference>
<evidence type="ECO:0000313" key="7">
    <source>
        <dbReference type="Proteomes" id="UP000466864"/>
    </source>
</evidence>
<accession>A0A7X2P942</accession>
<dbReference type="GO" id="GO:0046872">
    <property type="term" value="F:metal ion binding"/>
    <property type="evidence" value="ECO:0007669"/>
    <property type="project" value="InterPro"/>
</dbReference>